<dbReference type="InParanoid" id="A0A1V8THT5"/>
<gene>
    <name evidence="9" type="ORF">B0A48_05204</name>
</gene>
<dbReference type="GO" id="GO:0006004">
    <property type="term" value="P:fucose metabolic process"/>
    <property type="evidence" value="ECO:0007669"/>
    <property type="project" value="InterPro"/>
</dbReference>
<keyword evidence="5" id="KW-0378">Hydrolase</keyword>
<evidence type="ECO:0000313" key="9">
    <source>
        <dbReference type="EMBL" id="OQO10949.1"/>
    </source>
</evidence>
<sequence>MKSLHLAVVSVPLAVAQGGLVINPKNVDDASNGGQTVAVDLSGLVNNRAFAMSPGDADFDGIHSGFPAQYLPPSNLTYAGVNYVFPQYNETGDDNVLAQGQTISPSQGRYISFNMLAAAETAIATGFVNATYSDGTTSSSPILVDPFWDWPYPYGGDIIFPYLLTNASVDYNRTMIFQTTVSLDATKELVSIQLPNVTSGANGGPGGAAQSTRLHIFSVTMVPANETGIALEVQFARSSRMWLEGTNKTQVVEVVINNIGEQWVLANNSVKVSVDSPGLTTVVPGIINRLRPGDQIRVQVGVINAVGTEVGSNGTATVNVQGTGVNSSHAFAATYGIPDYEATYADIYAHESPSWFGNSAKYGIFIHWGVYSVPGWGNYNLATYGPDHVYDDFIPEFTASAFEPKDWVDLFADAGANYFVQVSKHHDGYAIFDLPANVTKRTSVALPPHRNLLQELFDAADTHQPHLHKGTYFSLPEWYSPAYQRYGFNAWAGGNASNPYTNETLPYTGFVEVDDYVPDVILPEMRTLSNMGTEIMFCDIGGPNLTALWAAEWFNNAAKQGKQVVMNNRCGLPGDYDTPEYARYDAVQVRKWESNLGMDPFSYGYNRATPEDAYLSPAGIVTSLVDMTSKNGNFLLDVGPTANGTIIDVEQRNLRAAGKWIKTHGEAIFNTTYWFITPEEGQAVRFTQNTDAFYITTLYAPNATLVLDSPVPYVSGDQITVVGGNMSGTVVPSQLMANGSLEITVSDAVQAADQYAWVFKISFGGVQSNATTTYNGPPVATQTTSGSGRMSVTGVAALAVIVTMSLLW</sequence>
<dbReference type="STRING" id="1507870.A0A1V8THT5"/>
<evidence type="ECO:0000259" key="8">
    <source>
        <dbReference type="Pfam" id="PF01120"/>
    </source>
</evidence>
<protein>
    <recommendedName>
        <fullName evidence="3">alpha-L-fucosidase</fullName>
        <ecNumber evidence="3">3.2.1.51</ecNumber>
    </recommendedName>
</protein>
<evidence type="ECO:0000313" key="10">
    <source>
        <dbReference type="Proteomes" id="UP000192596"/>
    </source>
</evidence>
<name>A0A1V8THT5_9PEZI</name>
<evidence type="ECO:0000256" key="2">
    <source>
        <dbReference type="ARBA" id="ARBA00007951"/>
    </source>
</evidence>
<feature type="domain" description="Glycoside hydrolase family 29 N-terminal" evidence="8">
    <location>
        <begin position="339"/>
        <end position="666"/>
    </location>
</feature>
<dbReference type="PRINTS" id="PR00741">
    <property type="entry name" value="GLHYDRLASE29"/>
</dbReference>
<dbReference type="SUPFAM" id="SSF51445">
    <property type="entry name" value="(Trans)glycosidases"/>
    <property type="match status" value="1"/>
</dbReference>
<dbReference type="InterPro" id="IPR000933">
    <property type="entry name" value="Glyco_hydro_29"/>
</dbReference>
<dbReference type="GO" id="GO:0016139">
    <property type="term" value="P:glycoside catabolic process"/>
    <property type="evidence" value="ECO:0007669"/>
    <property type="project" value="TreeGrafter"/>
</dbReference>
<comment type="caution">
    <text evidence="9">The sequence shown here is derived from an EMBL/GenBank/DDBJ whole genome shotgun (WGS) entry which is preliminary data.</text>
</comment>
<organism evidence="9 10">
    <name type="scientific">Cryoendolithus antarcticus</name>
    <dbReference type="NCBI Taxonomy" id="1507870"/>
    <lineage>
        <taxon>Eukaryota</taxon>
        <taxon>Fungi</taxon>
        <taxon>Dikarya</taxon>
        <taxon>Ascomycota</taxon>
        <taxon>Pezizomycotina</taxon>
        <taxon>Dothideomycetes</taxon>
        <taxon>Dothideomycetidae</taxon>
        <taxon>Cladosporiales</taxon>
        <taxon>Cladosporiaceae</taxon>
        <taxon>Cryoendolithus</taxon>
    </lineage>
</organism>
<dbReference type="Gene3D" id="3.20.20.80">
    <property type="entry name" value="Glycosidases"/>
    <property type="match status" value="1"/>
</dbReference>
<keyword evidence="4 7" id="KW-0732">Signal</keyword>
<dbReference type="EMBL" id="NAJO01000007">
    <property type="protein sequence ID" value="OQO10949.1"/>
    <property type="molecule type" value="Genomic_DNA"/>
</dbReference>
<dbReference type="Proteomes" id="UP000192596">
    <property type="component" value="Unassembled WGS sequence"/>
</dbReference>
<evidence type="ECO:0000256" key="4">
    <source>
        <dbReference type="ARBA" id="ARBA00022729"/>
    </source>
</evidence>
<dbReference type="PANTHER" id="PTHR10030:SF37">
    <property type="entry name" value="ALPHA-L-FUCOSIDASE-RELATED"/>
    <property type="match status" value="1"/>
</dbReference>
<feature type="signal peptide" evidence="7">
    <location>
        <begin position="1"/>
        <end position="18"/>
    </location>
</feature>
<feature type="chain" id="PRO_5012912687" description="alpha-L-fucosidase" evidence="7">
    <location>
        <begin position="19"/>
        <end position="808"/>
    </location>
</feature>
<evidence type="ECO:0000256" key="1">
    <source>
        <dbReference type="ARBA" id="ARBA00004071"/>
    </source>
</evidence>
<evidence type="ECO:0000256" key="3">
    <source>
        <dbReference type="ARBA" id="ARBA00012662"/>
    </source>
</evidence>
<reference evidence="10" key="1">
    <citation type="submission" date="2017-03" db="EMBL/GenBank/DDBJ databases">
        <title>Genomes of endolithic fungi from Antarctica.</title>
        <authorList>
            <person name="Coleine C."/>
            <person name="Masonjones S."/>
            <person name="Stajich J.E."/>
        </authorList>
    </citation>
    <scope>NUCLEOTIDE SEQUENCE [LARGE SCALE GENOMIC DNA]</scope>
    <source>
        <strain evidence="10">CCFEE 5527</strain>
    </source>
</reference>
<evidence type="ECO:0000256" key="6">
    <source>
        <dbReference type="ARBA" id="ARBA00023295"/>
    </source>
</evidence>
<dbReference type="PANTHER" id="PTHR10030">
    <property type="entry name" value="ALPHA-L-FUCOSIDASE"/>
    <property type="match status" value="1"/>
</dbReference>
<dbReference type="Pfam" id="PF01120">
    <property type="entry name" value="Alpha_L_fucos"/>
    <property type="match status" value="1"/>
</dbReference>
<dbReference type="GO" id="GO:0004560">
    <property type="term" value="F:alpha-L-fucosidase activity"/>
    <property type="evidence" value="ECO:0007669"/>
    <property type="project" value="UniProtKB-EC"/>
</dbReference>
<keyword evidence="10" id="KW-1185">Reference proteome</keyword>
<keyword evidence="6" id="KW-0326">Glycosidase</keyword>
<dbReference type="EC" id="3.2.1.51" evidence="3"/>
<dbReference type="OrthoDB" id="6039950at2759"/>
<dbReference type="InterPro" id="IPR017853">
    <property type="entry name" value="GH"/>
</dbReference>
<dbReference type="SMART" id="SM00812">
    <property type="entry name" value="Alpha_L_fucos"/>
    <property type="match status" value="1"/>
</dbReference>
<evidence type="ECO:0000256" key="7">
    <source>
        <dbReference type="SAM" id="SignalP"/>
    </source>
</evidence>
<evidence type="ECO:0000256" key="5">
    <source>
        <dbReference type="ARBA" id="ARBA00022801"/>
    </source>
</evidence>
<dbReference type="AlphaFoldDB" id="A0A1V8THT5"/>
<dbReference type="InterPro" id="IPR057739">
    <property type="entry name" value="Glyco_hydro_29_N"/>
</dbReference>
<comment type="function">
    <text evidence="1">Alpha-L-fucosidase is responsible for hydrolyzing the alpha-1,6-linked fucose joined to the reducing-end N-acetylglucosamine of the carbohydrate moieties of glycoproteins.</text>
</comment>
<comment type="similarity">
    <text evidence="2">Belongs to the glycosyl hydrolase 29 family.</text>
</comment>
<dbReference type="InterPro" id="IPR016286">
    <property type="entry name" value="FUC_metazoa-typ"/>
</dbReference>
<proteinExistence type="inferred from homology"/>
<accession>A0A1V8THT5</accession>